<dbReference type="CDD" id="cd12148">
    <property type="entry name" value="fungal_TF_MHR"/>
    <property type="match status" value="1"/>
</dbReference>
<dbReference type="GO" id="GO:0008270">
    <property type="term" value="F:zinc ion binding"/>
    <property type="evidence" value="ECO:0007669"/>
    <property type="project" value="InterPro"/>
</dbReference>
<reference evidence="9" key="1">
    <citation type="journal article" date="2017" name="Nat. Microbiol.">
        <title>Global analysis of biosynthetic gene clusters reveals vast potential of secondary metabolite production in Penicillium species.</title>
        <authorList>
            <person name="Nielsen J.C."/>
            <person name="Grijseels S."/>
            <person name="Prigent S."/>
            <person name="Ji B."/>
            <person name="Dainat J."/>
            <person name="Nielsen K.F."/>
            <person name="Frisvad J.C."/>
            <person name="Workman M."/>
            <person name="Nielsen J."/>
        </authorList>
    </citation>
    <scope>NUCLEOTIDE SEQUENCE [LARGE SCALE GENOMIC DNA]</scope>
    <source>
        <strain evidence="9">IBT 31321</strain>
    </source>
</reference>
<dbReference type="GO" id="GO:0006351">
    <property type="term" value="P:DNA-templated transcription"/>
    <property type="evidence" value="ECO:0007669"/>
    <property type="project" value="InterPro"/>
</dbReference>
<dbReference type="SMART" id="SM00906">
    <property type="entry name" value="Fungal_trans"/>
    <property type="match status" value="1"/>
</dbReference>
<dbReference type="Proteomes" id="UP000191500">
    <property type="component" value="Unassembled WGS sequence"/>
</dbReference>
<dbReference type="GO" id="GO:0000981">
    <property type="term" value="F:DNA-binding transcription factor activity, RNA polymerase II-specific"/>
    <property type="evidence" value="ECO:0007669"/>
    <property type="project" value="InterPro"/>
</dbReference>
<name>A0A1V6U9B5_9EURO</name>
<evidence type="ECO:0000313" key="9">
    <source>
        <dbReference type="Proteomes" id="UP000191500"/>
    </source>
</evidence>
<evidence type="ECO:0000259" key="7">
    <source>
        <dbReference type="SMART" id="SM00906"/>
    </source>
</evidence>
<sequence>MKVMNQPRQPAAIQEAPYQSRQLESRATTGEPTRVCDSCIRKKAKLQATKGDQPAFVASSEEKLARREPHATRQASSVEQRPLFRPFLEPYARPISESSPQTSDNGQSPAQYEISTQQEEYLLDQYFEIAQDANPIFSKANFLDKYRNSLCNEGLISVMVTITAKLIGYKLFPEECVLNTRIDLLLGSSLLEDDIVGDSPSLDQFRKACMLALYDFHQFPGHQSWMRIGRLTRMAYRIGLDRLEPLRAMCPDWGCLSKEDIEEWRSVWWCIYRLDSYSNLSSGTPYLIDNSFVNTSLLLDACELNGESSPLTLYLPGDSEHLWKLLPTITSNLETRMKNIHIISISAMRQAGLVAGIRLLRPQEEIASHLVKFERHLSALCLALPHGWFNPGRNAFTNESPLDHHARLITVFHLRMARLLSSIVACSRTQDDGWMSSWQQVLETCQDIAHIAGQWNSSFCIQVDPAICFIIFTALIFLDLHMKSTGTASPELLSTIDHDKTVLRLQLDQFARIWTLPRLLSLSFAGFSESVSGPLSHRQITLILSRFEAPLHPRWLGFLSTAQATLAAFQ</sequence>
<dbReference type="EMBL" id="MDDG01000014">
    <property type="protein sequence ID" value="OQE35112.1"/>
    <property type="molecule type" value="Genomic_DNA"/>
</dbReference>
<feature type="domain" description="Xylanolytic transcriptional activator regulatory" evidence="7">
    <location>
        <begin position="224"/>
        <end position="304"/>
    </location>
</feature>
<evidence type="ECO:0000256" key="2">
    <source>
        <dbReference type="ARBA" id="ARBA00022723"/>
    </source>
</evidence>
<protein>
    <recommendedName>
        <fullName evidence="7">Xylanolytic transcriptional activator regulatory domain-containing protein</fullName>
    </recommendedName>
</protein>
<dbReference type="PANTHER" id="PTHR47338:SF10">
    <property type="entry name" value="TRANSCRIPTION FACTOR DOMAIN-CONTAINING PROTEIN-RELATED"/>
    <property type="match status" value="1"/>
</dbReference>
<dbReference type="AlphaFoldDB" id="A0A1V6U9B5"/>
<keyword evidence="9" id="KW-1185">Reference proteome</keyword>
<evidence type="ECO:0000256" key="6">
    <source>
        <dbReference type="SAM" id="MobiDB-lite"/>
    </source>
</evidence>
<feature type="region of interest" description="Disordered" evidence="6">
    <location>
        <begin position="1"/>
        <end position="79"/>
    </location>
</feature>
<gene>
    <name evidence="8" type="ORF">PENCOP_c014G03463</name>
</gene>
<keyword evidence="2" id="KW-0479">Metal-binding</keyword>
<keyword evidence="5" id="KW-0539">Nucleus</keyword>
<dbReference type="GO" id="GO:0005634">
    <property type="term" value="C:nucleus"/>
    <property type="evidence" value="ECO:0007669"/>
    <property type="project" value="UniProtKB-SubCell"/>
</dbReference>
<evidence type="ECO:0000256" key="5">
    <source>
        <dbReference type="ARBA" id="ARBA00023242"/>
    </source>
</evidence>
<comment type="subcellular location">
    <subcellularLocation>
        <location evidence="1">Nucleus</location>
    </subcellularLocation>
</comment>
<keyword evidence="3" id="KW-0805">Transcription regulation</keyword>
<evidence type="ECO:0000313" key="8">
    <source>
        <dbReference type="EMBL" id="OQE35112.1"/>
    </source>
</evidence>
<keyword evidence="4" id="KW-0804">Transcription</keyword>
<dbReference type="PANTHER" id="PTHR47338">
    <property type="entry name" value="ZN(II)2CYS6 TRANSCRIPTION FACTOR (EUROFUNG)-RELATED"/>
    <property type="match status" value="1"/>
</dbReference>
<dbReference type="InterPro" id="IPR050815">
    <property type="entry name" value="TF_fung"/>
</dbReference>
<evidence type="ECO:0000256" key="3">
    <source>
        <dbReference type="ARBA" id="ARBA00023015"/>
    </source>
</evidence>
<dbReference type="InterPro" id="IPR007219">
    <property type="entry name" value="XnlR_reg_dom"/>
</dbReference>
<dbReference type="Pfam" id="PF04082">
    <property type="entry name" value="Fungal_trans"/>
    <property type="match status" value="1"/>
</dbReference>
<dbReference type="GO" id="GO:0003677">
    <property type="term" value="F:DNA binding"/>
    <property type="evidence" value="ECO:0007669"/>
    <property type="project" value="InterPro"/>
</dbReference>
<proteinExistence type="predicted"/>
<organism evidence="8 9">
    <name type="scientific">Penicillium coprophilum</name>
    <dbReference type="NCBI Taxonomy" id="36646"/>
    <lineage>
        <taxon>Eukaryota</taxon>
        <taxon>Fungi</taxon>
        <taxon>Dikarya</taxon>
        <taxon>Ascomycota</taxon>
        <taxon>Pezizomycotina</taxon>
        <taxon>Eurotiomycetes</taxon>
        <taxon>Eurotiomycetidae</taxon>
        <taxon>Eurotiales</taxon>
        <taxon>Aspergillaceae</taxon>
        <taxon>Penicillium</taxon>
    </lineage>
</organism>
<accession>A0A1V6U9B5</accession>
<evidence type="ECO:0000256" key="1">
    <source>
        <dbReference type="ARBA" id="ARBA00004123"/>
    </source>
</evidence>
<dbReference type="STRING" id="36646.A0A1V6U9B5"/>
<feature type="compositionally biased region" description="Polar residues" evidence="6">
    <location>
        <begin position="17"/>
        <end position="31"/>
    </location>
</feature>
<evidence type="ECO:0000256" key="4">
    <source>
        <dbReference type="ARBA" id="ARBA00023163"/>
    </source>
</evidence>
<comment type="caution">
    <text evidence="8">The sequence shown here is derived from an EMBL/GenBank/DDBJ whole genome shotgun (WGS) entry which is preliminary data.</text>
</comment>
<feature type="compositionally biased region" description="Basic and acidic residues" evidence="6">
    <location>
        <begin position="60"/>
        <end position="71"/>
    </location>
</feature>